<dbReference type="GO" id="GO:0004377">
    <property type="term" value="F:GDP-Man:Man(3)GlcNAc(2)-PP-Dol alpha-1,2-mannosyltransferase activity"/>
    <property type="evidence" value="ECO:0007669"/>
    <property type="project" value="UniProtKB-UniRule"/>
</dbReference>
<dbReference type="GO" id="GO:0005789">
    <property type="term" value="C:endoplasmic reticulum membrane"/>
    <property type="evidence" value="ECO:0007669"/>
    <property type="project" value="UniProtKB-SubCell"/>
</dbReference>
<evidence type="ECO:0000256" key="5">
    <source>
        <dbReference type="ARBA" id="ARBA00022018"/>
    </source>
</evidence>
<comment type="similarity">
    <text evidence="3 14">Belongs to the glycosyltransferase group 1 family. Glycosyltransferase 4 subfamily.</text>
</comment>
<protein>
    <recommendedName>
        <fullName evidence="5 14">GDP-Man:Man(3)GlcNAc(2)-PP-Dol alpha-1,2-mannosyltransferase</fullName>
        <ecNumber evidence="4 14">2.4.1.131</ecNumber>
    </recommendedName>
</protein>
<keyword evidence="9 14" id="KW-0256">Endoplasmic reticulum</keyword>
<evidence type="ECO:0000256" key="4">
    <source>
        <dbReference type="ARBA" id="ARBA00012645"/>
    </source>
</evidence>
<comment type="function">
    <text evidence="13">GDP-Man:Man(3)GlcNAc(2)-PP-Dol alpha-1,2-mannosyltransferase that operates in the biosynthetic pathway of dolichol-linked oligosaccharides, the glycan precursors employed in protein asparagine (N)-glycosylation. The assembly of dolichol-linked oligosaccharides begins on the cytosolic side of the endoplasmic reticulum membrane and finishes in its lumen. The sequential addition of sugars to dolichol pyrophosphate produces dolichol-linked oligosaccharides containing fourteen sugars, including two GlcNAcs, nine mannoses and three glucoses. Once assembled, the oligosaccharide is transferred from the lipid to nascent proteins by oligosaccharyltransferases. Catalyzes, on the cytoplasmic face of the endoplasmic reticulum, the addition of the fourth and fifth mannose residues to the dolichol-linked oligosaccharide chain, to produce Man(5)GlcNAc(2)-PP-dolichol core oligosaccharide. Man(5)GlcNAc(2)-PP-dolichol is a substrate for ALG3, the following enzyme in the biosynthetic pathway.</text>
</comment>
<evidence type="ECO:0000313" key="17">
    <source>
        <dbReference type="EMBL" id="MDE49428.1"/>
    </source>
</evidence>
<dbReference type="AlphaFoldDB" id="A0A6G1SG94"/>
<evidence type="ECO:0000256" key="6">
    <source>
        <dbReference type="ARBA" id="ARBA00022676"/>
    </source>
</evidence>
<dbReference type="InterPro" id="IPR001296">
    <property type="entry name" value="Glyco_trans_1"/>
</dbReference>
<dbReference type="EC" id="2.4.1.131" evidence="4 14"/>
<dbReference type="PANTHER" id="PTHR45919">
    <property type="entry name" value="GDP-MAN:MAN(3)GLCNAC(2)-PP-DOL ALPHA-1,2-MANNOSYLTRANSFERASE"/>
    <property type="match status" value="1"/>
</dbReference>
<comment type="catalytic activity">
    <reaction evidence="12 14">
        <text>an alpha-D-Man-(1-&gt;3)-[alpha-D-Man-(1-&gt;6)]-beta-D-Man-(1-&gt;4)-beta-D-GlcNAc-(1-&gt;4)-alpha-D-GlcNAc-diphospho-di-trans,poly-cis-dolichol + 2 GDP-alpha-D-mannose = an alpha-D-Man-(1-&gt;2)-alpha-D-Man-(1-&gt;2)-alpha-D-Man-(1-&gt;3)-[alpha-D-Man-(1-&gt;6)]-beta-D-Man-(1-&gt;4)-beta-D-GlcNAc-(1-&gt;4)-alpha-D-GlcNAc-diphospho-di-trans,poly-cis-dolichol + 2 GDP + 2 H(+)</text>
        <dbReference type="Rhea" id="RHEA:29523"/>
        <dbReference type="Rhea" id="RHEA-COMP:19515"/>
        <dbReference type="Rhea" id="RHEA-COMP:19516"/>
        <dbReference type="ChEBI" id="CHEBI:15378"/>
        <dbReference type="ChEBI" id="CHEBI:57527"/>
        <dbReference type="ChEBI" id="CHEBI:58189"/>
        <dbReference type="ChEBI" id="CHEBI:132511"/>
        <dbReference type="ChEBI" id="CHEBI:132515"/>
        <dbReference type="EC" id="2.4.1.131"/>
    </reaction>
    <physiologicalReaction direction="left-to-right" evidence="12 14">
        <dbReference type="Rhea" id="RHEA:29524"/>
    </physiologicalReaction>
</comment>
<accession>A0A6G1SG94</accession>
<evidence type="ECO:0000259" key="15">
    <source>
        <dbReference type="Pfam" id="PF00534"/>
    </source>
</evidence>
<feature type="transmembrane region" description="Helical" evidence="14">
    <location>
        <begin position="6"/>
        <end position="23"/>
    </location>
</feature>
<keyword evidence="11 14" id="KW-0472">Membrane</keyword>
<dbReference type="CDD" id="cd03806">
    <property type="entry name" value="GT4_ALG11-like"/>
    <property type="match status" value="1"/>
</dbReference>
<dbReference type="Gene3D" id="3.40.50.2000">
    <property type="entry name" value="Glycogen Phosphorylase B"/>
    <property type="match status" value="1"/>
</dbReference>
<dbReference type="PANTHER" id="PTHR45919:SF1">
    <property type="entry name" value="GDP-MAN:MAN(3)GLCNAC(2)-PP-DOL ALPHA-1,2-MANNOSYLTRANSFERASE"/>
    <property type="match status" value="1"/>
</dbReference>
<dbReference type="SUPFAM" id="SSF53756">
    <property type="entry name" value="UDP-Glycosyltransferase/glycogen phosphorylase"/>
    <property type="match status" value="1"/>
</dbReference>
<feature type="transmembrane region" description="Helical" evidence="14">
    <location>
        <begin position="118"/>
        <end position="139"/>
    </location>
</feature>
<comment type="pathway">
    <text evidence="2 14">Protein modification; protein glycosylation.</text>
</comment>
<sequence>MIRTIGYFALVAFLYWLIIRWWLRRARRKNTIGIFHLYCSSGGGGERVLWHLVKILLEKYPKYTIYIYTQKELHQDSLQILLKARNLFKIDLLADDRALERLEFVPLSLSPWIEAKKYPFLTLLFQNLISVIVAFQAAYNIVPEVYFETIGFTFTLPVFKLAGSRIATYIHYPTISSDMIHNVETTTHASYNNRQVFVRFPLLRQLKLVYYKLLVFLYGYAGRSADTVMVNSSWTQKHIESLWSCKAVVVYPPCDVDSFKALPLERFEERLSSKVGQSNLNIISIAQFRPEKNHQMQIEAFDMFMNRVKHSNDSQLTLYGGCRGAEDQKLVEYLRDLINRLDLSSRVSLVVNASFEELLDGLHEADVAIHTMVNEHFGIVMLEFMAAGLITIAHNSGGPKADIIDDQKNGFLCDDINDFAEKLALISKMSFQERQTIRKNAIEKSEKFSNARFESSITKELDAIMIS</sequence>
<keyword evidence="10 14" id="KW-1133">Transmembrane helix</keyword>
<dbReference type="Pfam" id="PF00534">
    <property type="entry name" value="Glycos_transf_1"/>
    <property type="match status" value="1"/>
</dbReference>
<evidence type="ECO:0000256" key="8">
    <source>
        <dbReference type="ARBA" id="ARBA00022692"/>
    </source>
</evidence>
<organism evidence="17">
    <name type="scientific">Aceria tosichella</name>
    <name type="common">wheat curl mite</name>
    <dbReference type="NCBI Taxonomy" id="561515"/>
    <lineage>
        <taxon>Eukaryota</taxon>
        <taxon>Metazoa</taxon>
        <taxon>Ecdysozoa</taxon>
        <taxon>Arthropoda</taxon>
        <taxon>Chelicerata</taxon>
        <taxon>Arachnida</taxon>
        <taxon>Acari</taxon>
        <taxon>Acariformes</taxon>
        <taxon>Trombidiformes</taxon>
        <taxon>Prostigmata</taxon>
        <taxon>Eupodina</taxon>
        <taxon>Eriophyoidea</taxon>
        <taxon>Eriophyidae</taxon>
        <taxon>Eriophyinae</taxon>
        <taxon>Aceriini</taxon>
        <taxon>Aceria</taxon>
    </lineage>
</organism>
<evidence type="ECO:0000256" key="10">
    <source>
        <dbReference type="ARBA" id="ARBA00022989"/>
    </source>
</evidence>
<evidence type="ECO:0000256" key="9">
    <source>
        <dbReference type="ARBA" id="ARBA00022824"/>
    </source>
</evidence>
<evidence type="ECO:0000256" key="2">
    <source>
        <dbReference type="ARBA" id="ARBA00004922"/>
    </source>
</evidence>
<dbReference type="UniPathway" id="UPA00378"/>
<evidence type="ECO:0000256" key="13">
    <source>
        <dbReference type="ARBA" id="ARBA00045128"/>
    </source>
</evidence>
<keyword evidence="7 14" id="KW-0808">Transferase</keyword>
<evidence type="ECO:0000256" key="3">
    <source>
        <dbReference type="ARBA" id="ARBA00009481"/>
    </source>
</evidence>
<gene>
    <name evidence="17" type="primary">Alg11</name>
    <name evidence="17" type="ORF">g.7275</name>
</gene>
<keyword evidence="8 14" id="KW-0812">Transmembrane</keyword>
<comment type="subcellular location">
    <subcellularLocation>
        <location evidence="1">Endoplasmic reticulum membrane</location>
        <topology evidence="1">Single-pass membrane protein</topology>
    </subcellularLocation>
</comment>
<dbReference type="GO" id="GO:0006487">
    <property type="term" value="P:protein N-linked glycosylation"/>
    <property type="evidence" value="ECO:0007669"/>
    <property type="project" value="TreeGrafter"/>
</dbReference>
<evidence type="ECO:0000256" key="1">
    <source>
        <dbReference type="ARBA" id="ARBA00004389"/>
    </source>
</evidence>
<evidence type="ECO:0000256" key="12">
    <source>
        <dbReference type="ARBA" id="ARBA00045065"/>
    </source>
</evidence>
<dbReference type="InterPro" id="IPR031814">
    <property type="entry name" value="ALG11_N"/>
</dbReference>
<evidence type="ECO:0000256" key="11">
    <source>
        <dbReference type="ARBA" id="ARBA00023136"/>
    </source>
</evidence>
<feature type="domain" description="ALG11 mannosyltransferase N-terminal" evidence="16">
    <location>
        <begin position="30"/>
        <end position="243"/>
    </location>
</feature>
<dbReference type="InterPro" id="IPR038013">
    <property type="entry name" value="ALG11"/>
</dbReference>
<dbReference type="EMBL" id="GGYP01004657">
    <property type="protein sequence ID" value="MDE49428.1"/>
    <property type="molecule type" value="Transcribed_RNA"/>
</dbReference>
<keyword evidence="6 14" id="KW-0328">Glycosyltransferase</keyword>
<feature type="domain" description="Glycosyl transferase family 1" evidence="15">
    <location>
        <begin position="278"/>
        <end position="443"/>
    </location>
</feature>
<name>A0A6G1SG94_9ACAR</name>
<proteinExistence type="inferred from homology"/>
<evidence type="ECO:0000256" key="14">
    <source>
        <dbReference type="RuleBase" id="RU367051"/>
    </source>
</evidence>
<evidence type="ECO:0000256" key="7">
    <source>
        <dbReference type="ARBA" id="ARBA00022679"/>
    </source>
</evidence>
<dbReference type="Pfam" id="PF15924">
    <property type="entry name" value="ALG11_N"/>
    <property type="match status" value="1"/>
</dbReference>
<reference evidence="17" key="1">
    <citation type="submission" date="2018-10" db="EMBL/GenBank/DDBJ databases">
        <title>Transcriptome assembly of Aceria tosichella (Wheat curl mite) Type 2.</title>
        <authorList>
            <person name="Scully E.D."/>
            <person name="Geib S.M."/>
            <person name="Palmer N.A."/>
            <person name="Gupta A.K."/>
            <person name="Sarath G."/>
            <person name="Tatineni S."/>
        </authorList>
    </citation>
    <scope>NUCLEOTIDE SEQUENCE</scope>
    <source>
        <strain evidence="17">LincolnNE</strain>
    </source>
</reference>
<evidence type="ECO:0000259" key="16">
    <source>
        <dbReference type="Pfam" id="PF15924"/>
    </source>
</evidence>